<protein>
    <submittedName>
        <fullName evidence="2">Uncharacterized protein</fullName>
    </submittedName>
</protein>
<name>U1LN19_SEGRC</name>
<reference evidence="2 3" key="1">
    <citation type="journal article" date="2011" name="Stand. Genomic Sci.">
        <title>High quality draft genome sequence of Segniliparus rugosus CDC 945(T)= (ATCC BAA-974(T)).</title>
        <authorList>
            <person name="Earl A.M."/>
            <person name="Desjardins C.A."/>
            <person name="Fitzgerald M.G."/>
            <person name="Arachchi H.M."/>
            <person name="Zeng Q."/>
            <person name="Mehta T."/>
            <person name="Griggs A."/>
            <person name="Birren B.W."/>
            <person name="Toney N.C."/>
            <person name="Carr J."/>
            <person name="Posey J."/>
            <person name="Butler W.R."/>
        </authorList>
    </citation>
    <scope>NUCLEOTIDE SEQUENCE [LARGE SCALE GENOMIC DNA]</scope>
    <source>
        <strain evidence="3">ATCC BAA-974 / DSM 45345 / CCUG 50838 / CIP 108380 / JCM 13579 / CDC 945</strain>
    </source>
</reference>
<evidence type="ECO:0000313" key="2">
    <source>
        <dbReference type="EMBL" id="ERG69341.1"/>
    </source>
</evidence>
<evidence type="ECO:0000256" key="1">
    <source>
        <dbReference type="SAM" id="Phobius"/>
    </source>
</evidence>
<comment type="caution">
    <text evidence="2">The sequence shown here is derived from an EMBL/GenBank/DDBJ whole genome shotgun (WGS) entry which is preliminary data.</text>
</comment>
<keyword evidence="1" id="KW-0472">Membrane</keyword>
<dbReference type="AlphaFoldDB" id="U1LN19"/>
<dbReference type="Proteomes" id="UP000004816">
    <property type="component" value="Unassembled WGS sequence"/>
</dbReference>
<gene>
    <name evidence="2" type="ORF">HMPREF9336_04232</name>
</gene>
<keyword evidence="1" id="KW-0812">Transmembrane</keyword>
<dbReference type="STRING" id="679197.HMPREF9336_04232"/>
<accession>U1LN19</accession>
<dbReference type="RefSeq" id="WP_021030406.1">
    <property type="nucleotide sequence ID" value="NZ_KI391953.1"/>
</dbReference>
<keyword evidence="3" id="KW-1185">Reference proteome</keyword>
<sequence length="234" mass="25953">MDTVFEKLKARVGEIDALLVALGLAWMEDVEDHALFRAPRTTAVRRGASLHGWGRHGETDAYVDFVFAQPSKVSLPELRAKQEAILTFFEVARGEFERAGGVVRLLLSDEPAEKYPARLLLKQGFGVDDSTPFEHFPLDGGPKERGRAMTAGSLFAFVLFMGACFLIWLLVAGARHAGREERARRVAFQARQAEQTAALAAEQEAERRRAAHAAALREAEDRAAEAWLREHGEI</sequence>
<dbReference type="HOGENOM" id="CLU_1184393_0_0_11"/>
<keyword evidence="1" id="KW-1133">Transmembrane helix</keyword>
<dbReference type="EMBL" id="ACZI02000002">
    <property type="protein sequence ID" value="ERG69341.1"/>
    <property type="molecule type" value="Genomic_DNA"/>
</dbReference>
<proteinExistence type="predicted"/>
<evidence type="ECO:0000313" key="3">
    <source>
        <dbReference type="Proteomes" id="UP000004816"/>
    </source>
</evidence>
<feature type="transmembrane region" description="Helical" evidence="1">
    <location>
        <begin position="154"/>
        <end position="174"/>
    </location>
</feature>
<organism evidence="2 3">
    <name type="scientific">Segniliparus rugosus (strain ATCC BAA-974 / DSM 45345 / CCUG 50838 / CIP 108380 / JCM 13579 / CDC 945)</name>
    <dbReference type="NCBI Taxonomy" id="679197"/>
    <lineage>
        <taxon>Bacteria</taxon>
        <taxon>Bacillati</taxon>
        <taxon>Actinomycetota</taxon>
        <taxon>Actinomycetes</taxon>
        <taxon>Mycobacteriales</taxon>
        <taxon>Segniliparaceae</taxon>
        <taxon>Segniliparus</taxon>
    </lineage>
</organism>